<evidence type="ECO:0000313" key="2">
    <source>
        <dbReference type="EMBL" id="KIK20091.1"/>
    </source>
</evidence>
<evidence type="ECO:0000313" key="3">
    <source>
        <dbReference type="Proteomes" id="UP000054018"/>
    </source>
</evidence>
<dbReference type="AlphaFoldDB" id="A0A0C9YTR4"/>
<reference evidence="2 3" key="1">
    <citation type="submission" date="2014-04" db="EMBL/GenBank/DDBJ databases">
        <authorList>
            <consortium name="DOE Joint Genome Institute"/>
            <person name="Kuo A."/>
            <person name="Kohler A."/>
            <person name="Costa M.D."/>
            <person name="Nagy L.G."/>
            <person name="Floudas D."/>
            <person name="Copeland A."/>
            <person name="Barry K.W."/>
            <person name="Cichocki N."/>
            <person name="Veneault-Fourrey C."/>
            <person name="LaButti K."/>
            <person name="Lindquist E.A."/>
            <person name="Lipzen A."/>
            <person name="Lundell T."/>
            <person name="Morin E."/>
            <person name="Murat C."/>
            <person name="Sun H."/>
            <person name="Tunlid A."/>
            <person name="Henrissat B."/>
            <person name="Grigoriev I.V."/>
            <person name="Hibbett D.S."/>
            <person name="Martin F."/>
            <person name="Nordberg H.P."/>
            <person name="Cantor M.N."/>
            <person name="Hua S.X."/>
        </authorList>
    </citation>
    <scope>NUCLEOTIDE SEQUENCE [LARGE SCALE GENOMIC DNA]</scope>
    <source>
        <strain evidence="2 3">441</strain>
    </source>
</reference>
<reference evidence="3" key="2">
    <citation type="submission" date="2015-01" db="EMBL/GenBank/DDBJ databases">
        <title>Evolutionary Origins and Diversification of the Mycorrhizal Mutualists.</title>
        <authorList>
            <consortium name="DOE Joint Genome Institute"/>
            <consortium name="Mycorrhizal Genomics Consortium"/>
            <person name="Kohler A."/>
            <person name="Kuo A."/>
            <person name="Nagy L.G."/>
            <person name="Floudas D."/>
            <person name="Copeland A."/>
            <person name="Barry K.W."/>
            <person name="Cichocki N."/>
            <person name="Veneault-Fourrey C."/>
            <person name="LaButti K."/>
            <person name="Lindquist E.A."/>
            <person name="Lipzen A."/>
            <person name="Lundell T."/>
            <person name="Morin E."/>
            <person name="Murat C."/>
            <person name="Riley R."/>
            <person name="Ohm R."/>
            <person name="Sun H."/>
            <person name="Tunlid A."/>
            <person name="Henrissat B."/>
            <person name="Grigoriev I.V."/>
            <person name="Hibbett D.S."/>
            <person name="Martin F."/>
        </authorList>
    </citation>
    <scope>NUCLEOTIDE SEQUENCE [LARGE SCALE GENOMIC DNA]</scope>
    <source>
        <strain evidence="3">441</strain>
    </source>
</reference>
<proteinExistence type="predicted"/>
<accession>A0A0C9YTR4</accession>
<organism evidence="2 3">
    <name type="scientific">Pisolithus microcarpus 441</name>
    <dbReference type="NCBI Taxonomy" id="765257"/>
    <lineage>
        <taxon>Eukaryota</taxon>
        <taxon>Fungi</taxon>
        <taxon>Dikarya</taxon>
        <taxon>Basidiomycota</taxon>
        <taxon>Agaricomycotina</taxon>
        <taxon>Agaricomycetes</taxon>
        <taxon>Agaricomycetidae</taxon>
        <taxon>Boletales</taxon>
        <taxon>Sclerodermatineae</taxon>
        <taxon>Pisolithaceae</taxon>
        <taxon>Pisolithus</taxon>
    </lineage>
</organism>
<keyword evidence="3" id="KW-1185">Reference proteome</keyword>
<feature type="region of interest" description="Disordered" evidence="1">
    <location>
        <begin position="92"/>
        <end position="144"/>
    </location>
</feature>
<dbReference type="Proteomes" id="UP000054018">
    <property type="component" value="Unassembled WGS sequence"/>
</dbReference>
<protein>
    <submittedName>
        <fullName evidence="2">Uncharacterized protein</fullName>
    </submittedName>
</protein>
<evidence type="ECO:0000256" key="1">
    <source>
        <dbReference type="SAM" id="MobiDB-lite"/>
    </source>
</evidence>
<gene>
    <name evidence="2" type="ORF">PISMIDRAFT_601452</name>
</gene>
<name>A0A0C9YTR4_9AGAM</name>
<dbReference type="HOGENOM" id="CLU_1797234_0_0_1"/>
<sequence>MHLELNGQKYPISRDRNQKRTTYSRVFDPPLTLDSALYFSTIPKKSLFTRTRKSDLEIITFAPDHIRTRLNGLGEHRHKYQSFGPLNLHRVSARMGKNTDQDQLPTPNSARRYASECRPVSARKTRGSAANHRAVQHYSSQSGP</sequence>
<dbReference type="EMBL" id="KN833772">
    <property type="protein sequence ID" value="KIK20091.1"/>
    <property type="molecule type" value="Genomic_DNA"/>
</dbReference>